<evidence type="ECO:0000313" key="5">
    <source>
        <dbReference type="Proteomes" id="UP001172791"/>
    </source>
</evidence>
<keyword evidence="1" id="KW-0812">Transmembrane</keyword>
<feature type="transmembrane region" description="Helical" evidence="1">
    <location>
        <begin position="60"/>
        <end position="79"/>
    </location>
</feature>
<accession>A0AAW7MHA9</accession>
<dbReference type="Proteomes" id="UP001172788">
    <property type="component" value="Unassembled WGS sequence"/>
</dbReference>
<comment type="caution">
    <text evidence="2">The sequence shown here is derived from an EMBL/GenBank/DDBJ whole genome shotgun (WGS) entry which is preliminary data.</text>
</comment>
<dbReference type="EMBL" id="QAID01000040">
    <property type="protein sequence ID" value="MDN4578892.1"/>
    <property type="molecule type" value="Genomic_DNA"/>
</dbReference>
<protein>
    <submittedName>
        <fullName evidence="2">Uncharacterized protein</fullName>
    </submittedName>
</protein>
<name>A0AAW7MHA9_9BURK</name>
<evidence type="ECO:0000313" key="3">
    <source>
        <dbReference type="EMBL" id="MDN4578892.1"/>
    </source>
</evidence>
<evidence type="ECO:0000313" key="4">
    <source>
        <dbReference type="Proteomes" id="UP001172788"/>
    </source>
</evidence>
<dbReference type="RefSeq" id="WP_301233381.1">
    <property type="nucleotide sequence ID" value="NZ_QAIC01000024.1"/>
</dbReference>
<proteinExistence type="predicted"/>
<keyword evidence="1" id="KW-0472">Membrane</keyword>
<sequence>MQFFALLGVLVGEFALRFVFFLYLVPLFFVVVGLQHAFGGARMVALAGGPNERVSCRKQVVDGAVIFLFGLALAALVYFRSGLWECARNLL</sequence>
<organism evidence="2 5">
    <name type="scientific">Pandoraea cepalis</name>
    <dbReference type="NCBI Taxonomy" id="2508294"/>
    <lineage>
        <taxon>Bacteria</taxon>
        <taxon>Pseudomonadati</taxon>
        <taxon>Pseudomonadota</taxon>
        <taxon>Betaproteobacteria</taxon>
        <taxon>Burkholderiales</taxon>
        <taxon>Burkholderiaceae</taxon>
        <taxon>Pandoraea</taxon>
    </lineage>
</organism>
<keyword evidence="1" id="KW-1133">Transmembrane helix</keyword>
<evidence type="ECO:0000256" key="1">
    <source>
        <dbReference type="SAM" id="Phobius"/>
    </source>
</evidence>
<dbReference type="EMBL" id="QAIC01000024">
    <property type="protein sequence ID" value="MDN4572046.1"/>
    <property type="molecule type" value="Genomic_DNA"/>
</dbReference>
<evidence type="ECO:0000313" key="2">
    <source>
        <dbReference type="EMBL" id="MDN4572046.1"/>
    </source>
</evidence>
<reference evidence="2" key="1">
    <citation type="submission" date="2018-04" db="EMBL/GenBank/DDBJ databases">
        <authorList>
            <person name="Jy Z."/>
        </authorList>
    </citation>
    <scope>NUCLEOTIDE SEQUENCE</scope>
    <source>
        <strain evidence="3">AS13</strain>
        <strain evidence="2">LA18</strain>
    </source>
</reference>
<gene>
    <name evidence="2" type="ORF">DBA34_02010</name>
    <name evidence="3" type="ORF">DBB29_12280</name>
</gene>
<keyword evidence="4" id="KW-1185">Reference proteome</keyword>
<dbReference type="Proteomes" id="UP001172791">
    <property type="component" value="Unassembled WGS sequence"/>
</dbReference>
<dbReference type="AlphaFoldDB" id="A0AAW7MHA9"/>